<keyword evidence="2" id="KW-1185">Reference proteome</keyword>
<dbReference type="AlphaFoldDB" id="A0A7U2FCP9"/>
<name>A0A7U2FCP9_PHANO</name>
<dbReference type="EMBL" id="CP069035">
    <property type="protein sequence ID" value="QRD01884.1"/>
    <property type="molecule type" value="Genomic_DNA"/>
</dbReference>
<evidence type="ECO:0000313" key="1">
    <source>
        <dbReference type="EMBL" id="QRD01884.1"/>
    </source>
</evidence>
<accession>A0A7U2FCP9</accession>
<gene>
    <name evidence="1" type="ORF">JI435_417310</name>
</gene>
<organism evidence="1 2">
    <name type="scientific">Phaeosphaeria nodorum (strain SN15 / ATCC MYA-4574 / FGSC 10173)</name>
    <name type="common">Glume blotch fungus</name>
    <name type="synonym">Parastagonospora nodorum</name>
    <dbReference type="NCBI Taxonomy" id="321614"/>
    <lineage>
        <taxon>Eukaryota</taxon>
        <taxon>Fungi</taxon>
        <taxon>Dikarya</taxon>
        <taxon>Ascomycota</taxon>
        <taxon>Pezizomycotina</taxon>
        <taxon>Dothideomycetes</taxon>
        <taxon>Pleosporomycetidae</taxon>
        <taxon>Pleosporales</taxon>
        <taxon>Pleosporineae</taxon>
        <taxon>Phaeosphaeriaceae</taxon>
        <taxon>Parastagonospora</taxon>
    </lineage>
</organism>
<dbReference type="Proteomes" id="UP000663193">
    <property type="component" value="Chromosome 13"/>
</dbReference>
<evidence type="ECO:0000313" key="2">
    <source>
        <dbReference type="Proteomes" id="UP000663193"/>
    </source>
</evidence>
<proteinExistence type="predicted"/>
<dbReference type="VEuPathDB" id="FungiDB:JI435_417310"/>
<reference evidence="2" key="1">
    <citation type="journal article" date="2021" name="BMC Genomics">
        <title>Chromosome-level genome assembly and manually-curated proteome of model necrotroph Parastagonospora nodorum Sn15 reveals a genome-wide trove of candidate effector homologs, and redundancy of virulence-related functions within an accessory chromosome.</title>
        <authorList>
            <person name="Bertazzoni S."/>
            <person name="Jones D.A.B."/>
            <person name="Phan H.T."/>
            <person name="Tan K.-C."/>
            <person name="Hane J.K."/>
        </authorList>
    </citation>
    <scope>NUCLEOTIDE SEQUENCE [LARGE SCALE GENOMIC DNA]</scope>
    <source>
        <strain evidence="2">SN15 / ATCC MYA-4574 / FGSC 10173)</strain>
    </source>
</reference>
<sequence>MISKPNWCNRNRMFDSPVAFVPDIEDLARRILDYGLYRNEGLISSLCFLLFRRRGTQCKALALYFFIHSSLI</sequence>
<protein>
    <submittedName>
        <fullName evidence="1">Uncharacterized protein</fullName>
    </submittedName>
</protein>